<accession>A0A8I2YG27</accession>
<name>A0A8I2YG27_9AGAM</name>
<dbReference type="OrthoDB" id="2678330at2759"/>
<dbReference type="Gene3D" id="1.25.40.10">
    <property type="entry name" value="Tetratricopeptide repeat domain"/>
    <property type="match status" value="1"/>
</dbReference>
<evidence type="ECO:0000313" key="1">
    <source>
        <dbReference type="EMBL" id="KAG6371182.1"/>
    </source>
</evidence>
<comment type="caution">
    <text evidence="1">The sequence shown here is derived from an EMBL/GenBank/DDBJ whole genome shotgun (WGS) entry which is preliminary data.</text>
</comment>
<dbReference type="AlphaFoldDB" id="A0A8I2YG27"/>
<dbReference type="EMBL" id="JAGFBS010000038">
    <property type="protein sequence ID" value="KAG6371182.1"/>
    <property type="molecule type" value="Genomic_DNA"/>
</dbReference>
<organism evidence="1 2">
    <name type="scientific">Boletus reticuloceps</name>
    <dbReference type="NCBI Taxonomy" id="495285"/>
    <lineage>
        <taxon>Eukaryota</taxon>
        <taxon>Fungi</taxon>
        <taxon>Dikarya</taxon>
        <taxon>Basidiomycota</taxon>
        <taxon>Agaricomycotina</taxon>
        <taxon>Agaricomycetes</taxon>
        <taxon>Agaricomycetidae</taxon>
        <taxon>Boletales</taxon>
        <taxon>Boletineae</taxon>
        <taxon>Boletaceae</taxon>
        <taxon>Boletoideae</taxon>
        <taxon>Boletus</taxon>
    </lineage>
</organism>
<protein>
    <submittedName>
        <fullName evidence="1">Uncharacterized protein</fullName>
    </submittedName>
</protein>
<sequence>MEDLDEAIGLDREALDLRPKGHPDWSGSLSNLAIRLSTRYNQLGVMEDVDGAIVLNREALHLRPKGHPHRSSSLATLLFISPPATSVSAS</sequence>
<keyword evidence="2" id="KW-1185">Reference proteome</keyword>
<proteinExistence type="predicted"/>
<reference evidence="1" key="1">
    <citation type="submission" date="2021-03" db="EMBL/GenBank/DDBJ databases">
        <title>Evolutionary innovations through gain and loss of genes in the ectomycorrhizal Boletales.</title>
        <authorList>
            <person name="Wu G."/>
            <person name="Miyauchi S."/>
            <person name="Morin E."/>
            <person name="Yang Z.-L."/>
            <person name="Xu J."/>
            <person name="Martin F.M."/>
        </authorList>
    </citation>
    <scope>NUCLEOTIDE SEQUENCE</scope>
    <source>
        <strain evidence="1">BR01</strain>
    </source>
</reference>
<gene>
    <name evidence="1" type="ORF">JVT61DRAFT_9804</name>
</gene>
<dbReference type="InterPro" id="IPR011990">
    <property type="entry name" value="TPR-like_helical_dom_sf"/>
</dbReference>
<dbReference type="Proteomes" id="UP000683000">
    <property type="component" value="Unassembled WGS sequence"/>
</dbReference>
<evidence type="ECO:0000313" key="2">
    <source>
        <dbReference type="Proteomes" id="UP000683000"/>
    </source>
</evidence>